<dbReference type="EMBL" id="BRPL01000004">
    <property type="protein sequence ID" value="GLB47414.1"/>
    <property type="molecule type" value="Genomic_DNA"/>
</dbReference>
<feature type="transmembrane region" description="Helical" evidence="1">
    <location>
        <begin position="97"/>
        <end position="124"/>
    </location>
</feature>
<protein>
    <submittedName>
        <fullName evidence="2">Uncharacterized protein</fullName>
    </submittedName>
</protein>
<keyword evidence="1" id="KW-0472">Membrane</keyword>
<organism evidence="2 3">
    <name type="scientific">Philodulcilactobacillus myokoensis</name>
    <dbReference type="NCBI Taxonomy" id="2929573"/>
    <lineage>
        <taxon>Bacteria</taxon>
        <taxon>Bacillati</taxon>
        <taxon>Bacillota</taxon>
        <taxon>Bacilli</taxon>
        <taxon>Lactobacillales</taxon>
        <taxon>Lactobacillaceae</taxon>
        <taxon>Philodulcilactobacillus</taxon>
    </lineage>
</organism>
<name>A0A9W6B4E8_9LACO</name>
<reference evidence="2" key="1">
    <citation type="submission" date="2022-07" db="EMBL/GenBank/DDBJ databases">
        <authorList>
            <person name="Kouya T."/>
            <person name="Ishiyama Y."/>
        </authorList>
    </citation>
    <scope>NUCLEOTIDE SEQUENCE</scope>
    <source>
        <strain evidence="2">WR16-4</strain>
    </source>
</reference>
<keyword evidence="1" id="KW-0812">Transmembrane</keyword>
<accession>A0A9W6B4E8</accession>
<dbReference type="Proteomes" id="UP001144204">
    <property type="component" value="Unassembled WGS sequence"/>
</dbReference>
<gene>
    <name evidence="2" type="ORF">WR164_13930</name>
</gene>
<dbReference type="AlphaFoldDB" id="A0A9W6B4E8"/>
<comment type="caution">
    <text evidence="2">The sequence shown here is derived from an EMBL/GenBank/DDBJ whole genome shotgun (WGS) entry which is preliminary data.</text>
</comment>
<sequence length="131" mass="15856">MRLFRKPSWKKSFKARTTGKYKRRMKRAINPYYGRKGAGWGNNPKKALYNHIYHKSTRPIFKTRPTRRRTTYRSSINRNNNQKLLPYHRVNNKFDEFLNVIVFIINNIDLLGECVIIIMIIWILTETMFEM</sequence>
<evidence type="ECO:0000256" key="1">
    <source>
        <dbReference type="SAM" id="Phobius"/>
    </source>
</evidence>
<keyword evidence="1" id="KW-1133">Transmembrane helix</keyword>
<evidence type="ECO:0000313" key="3">
    <source>
        <dbReference type="Proteomes" id="UP001144204"/>
    </source>
</evidence>
<evidence type="ECO:0000313" key="2">
    <source>
        <dbReference type="EMBL" id="GLB47414.1"/>
    </source>
</evidence>
<proteinExistence type="predicted"/>
<dbReference type="RefSeq" id="WP_286136953.1">
    <property type="nucleotide sequence ID" value="NZ_BRPL01000004.1"/>
</dbReference>
<keyword evidence="3" id="KW-1185">Reference proteome</keyword>
<reference evidence="2" key="2">
    <citation type="journal article" date="2023" name="PLoS ONE">
        <title>Philodulcilactobacillus myokoensis gen. nov., sp. nov., a fructophilic, acidophilic, and agar-phobic lactic acid bacterium isolated from fermented vegetable extracts.</title>
        <authorList>
            <person name="Kouya T."/>
            <person name="Ishiyama Y."/>
            <person name="Ohashi S."/>
            <person name="Kumakubo R."/>
            <person name="Yamazaki T."/>
            <person name="Otaki T."/>
        </authorList>
    </citation>
    <scope>NUCLEOTIDE SEQUENCE</scope>
    <source>
        <strain evidence="2">WR16-4</strain>
    </source>
</reference>